<feature type="active site" description="Proton donor" evidence="4">
    <location>
        <position position="181"/>
    </location>
</feature>
<sequence>MANLPTLYEYYTGNGITQGLSVDQPYYTLNHKNFSLYGGSLHYFRVPPEYWRLRMRQMRAAGLNTLDTYVPWNLHEPQPGMYDFGEGGTDMEKFLNIEKFLRTAQEEDLFVMLRPGPFICAEFEFGGLPSWLLREEGIKIRTSDEKFMSHVRRYFHVLLTLITSLQFTRGGPIIAIQVENEYGSTENPKSKPPSVPDKRYLMELVQLMLDHQIKELLLTSDSPLAHGDIGSLHTLFQTANFNQDVKEQFQALKKLQPNKPFQVTEYWSGWFSHWSENSYVGNASQFSELYEEILRYPASVTLYMFHGGTNWGFLNGANLATLPPGTQATYEPDITSYDYDAPLMESGDYNQKYFVVKDLLEKYNAVKTKLPDMPVLPKREAYGSLAITKYLSYDDIMKQLPHKLESQQLLSMENLSINNNTGQQFGYIVYRKTLVHIKQVSVLKINGYVTDTVNIYINSKLITENIADLNGFGYWRQRDSYIVLNTTIEDATIDLVVCNMGRNNFGSLDQFLQFKGLWQSVTLDGEELIDWEIFPMEFKKSWIQSLNGWRDNNGPPNVTGFGLYKAEIELEDLHDTFIDMSMWNKGIVIINGFVLGRYWRIGPQLSLYLPGPLLKLGRNDIIVFEEFFPKAEISFASDPVVKSK</sequence>
<evidence type="ECO:0000313" key="11">
    <source>
        <dbReference type="Proteomes" id="UP001153737"/>
    </source>
</evidence>
<dbReference type="Pfam" id="PF21467">
    <property type="entry name" value="BetaGal_gal-bd"/>
    <property type="match status" value="1"/>
</dbReference>
<evidence type="ECO:0000259" key="8">
    <source>
        <dbReference type="Pfam" id="PF21317"/>
    </source>
</evidence>
<dbReference type="SUPFAM" id="SSF51445">
    <property type="entry name" value="(Trans)glycosidases"/>
    <property type="match status" value="1"/>
</dbReference>
<reference evidence="10" key="2">
    <citation type="submission" date="2022-10" db="EMBL/GenBank/DDBJ databases">
        <authorList>
            <consortium name="ENA_rothamsted_submissions"/>
            <consortium name="culmorum"/>
            <person name="King R."/>
        </authorList>
    </citation>
    <scope>NUCLEOTIDE SEQUENCE</scope>
</reference>
<evidence type="ECO:0000259" key="7">
    <source>
        <dbReference type="Pfam" id="PF01301"/>
    </source>
</evidence>
<name>A0A9P0DFX6_PHACE</name>
<dbReference type="InterPro" id="IPR048913">
    <property type="entry name" value="BetaGal_gal-bd"/>
</dbReference>
<comment type="catalytic activity">
    <reaction evidence="5">
        <text>Hydrolysis of terminal non-reducing beta-D-galactose residues in beta-D-galactosides.</text>
        <dbReference type="EC" id="3.2.1.23"/>
    </reaction>
</comment>
<dbReference type="Proteomes" id="UP001153737">
    <property type="component" value="Chromosome 12"/>
</dbReference>
<dbReference type="PANTHER" id="PTHR23421">
    <property type="entry name" value="BETA-GALACTOSIDASE RELATED"/>
    <property type="match status" value="1"/>
</dbReference>
<dbReference type="FunFam" id="2.60.120.260:FF:000049">
    <property type="entry name" value="Beta-galactosidase"/>
    <property type="match status" value="1"/>
</dbReference>
<dbReference type="InterPro" id="IPR019801">
    <property type="entry name" value="Glyco_hydro_35_CS"/>
</dbReference>
<evidence type="ECO:0000256" key="2">
    <source>
        <dbReference type="ARBA" id="ARBA00022801"/>
    </source>
</evidence>
<evidence type="ECO:0000256" key="3">
    <source>
        <dbReference type="ARBA" id="ARBA00023295"/>
    </source>
</evidence>
<dbReference type="Gene3D" id="2.60.120.260">
    <property type="entry name" value="Galactose-binding domain-like"/>
    <property type="match status" value="2"/>
</dbReference>
<dbReference type="InterPro" id="IPR017853">
    <property type="entry name" value="GH"/>
</dbReference>
<comment type="similarity">
    <text evidence="1 6">Belongs to the glycosyl hydrolase 35 family.</text>
</comment>
<dbReference type="InterPro" id="IPR008979">
    <property type="entry name" value="Galactose-bd-like_sf"/>
</dbReference>
<dbReference type="EC" id="3.2.1.23" evidence="5"/>
<dbReference type="InterPro" id="IPR001944">
    <property type="entry name" value="Glycoside_Hdrlase_35"/>
</dbReference>
<keyword evidence="2 5" id="KW-0378">Hydrolase</keyword>
<feature type="domain" description="Beta-galactosidase galactose-binding" evidence="9">
    <location>
        <begin position="563"/>
        <end position="619"/>
    </location>
</feature>
<evidence type="ECO:0000313" key="10">
    <source>
        <dbReference type="EMBL" id="CAH1119267.1"/>
    </source>
</evidence>
<dbReference type="GO" id="GO:0004565">
    <property type="term" value="F:beta-galactosidase activity"/>
    <property type="evidence" value="ECO:0007669"/>
    <property type="project" value="UniProtKB-EC"/>
</dbReference>
<dbReference type="OrthoDB" id="1657402at2759"/>
<protein>
    <recommendedName>
        <fullName evidence="5">Beta-galactosidase</fullName>
        <ecNumber evidence="5">3.2.1.23</ecNumber>
    </recommendedName>
</protein>
<gene>
    <name evidence="10" type="ORF">PHAECO_LOCUS2831</name>
</gene>
<proteinExistence type="inferred from homology"/>
<keyword evidence="3 5" id="KW-0326">Glycosidase</keyword>
<feature type="domain" description="Beta-galactosidase 1-like first all-beta" evidence="8">
    <location>
        <begin position="422"/>
        <end position="537"/>
    </location>
</feature>
<dbReference type="EMBL" id="OU896718">
    <property type="protein sequence ID" value="CAH1119267.1"/>
    <property type="molecule type" value="Genomic_DNA"/>
</dbReference>
<dbReference type="InterPro" id="IPR048912">
    <property type="entry name" value="BetaGal1-like_ABD1"/>
</dbReference>
<dbReference type="PROSITE" id="PS01182">
    <property type="entry name" value="GLYCOSYL_HYDROL_F35"/>
    <property type="match status" value="1"/>
</dbReference>
<dbReference type="Pfam" id="PF21317">
    <property type="entry name" value="BetaGal_ABD_1"/>
    <property type="match status" value="1"/>
</dbReference>
<dbReference type="Gene3D" id="3.20.20.80">
    <property type="entry name" value="Glycosidases"/>
    <property type="match status" value="1"/>
</dbReference>
<reference evidence="10" key="1">
    <citation type="submission" date="2022-01" db="EMBL/GenBank/DDBJ databases">
        <authorList>
            <person name="King R."/>
        </authorList>
    </citation>
    <scope>NUCLEOTIDE SEQUENCE</scope>
</reference>
<dbReference type="InterPro" id="IPR026283">
    <property type="entry name" value="B-gal_1-like"/>
</dbReference>
<dbReference type="SUPFAM" id="SSF49785">
    <property type="entry name" value="Galactose-binding domain-like"/>
    <property type="match status" value="1"/>
</dbReference>
<evidence type="ECO:0000256" key="1">
    <source>
        <dbReference type="ARBA" id="ARBA00009809"/>
    </source>
</evidence>
<dbReference type="PIRSF" id="PIRSF006336">
    <property type="entry name" value="B-gal"/>
    <property type="match status" value="1"/>
</dbReference>
<evidence type="ECO:0000256" key="4">
    <source>
        <dbReference type="PIRSR" id="PIRSR006336-1"/>
    </source>
</evidence>
<feature type="active site" description="Nucleophile" evidence="4">
    <location>
        <position position="265"/>
    </location>
</feature>
<dbReference type="InterPro" id="IPR031330">
    <property type="entry name" value="Gly_Hdrlase_35_cat"/>
</dbReference>
<evidence type="ECO:0000256" key="6">
    <source>
        <dbReference type="RuleBase" id="RU003679"/>
    </source>
</evidence>
<evidence type="ECO:0000259" key="9">
    <source>
        <dbReference type="Pfam" id="PF21467"/>
    </source>
</evidence>
<evidence type="ECO:0000256" key="5">
    <source>
        <dbReference type="RuleBase" id="RU000675"/>
    </source>
</evidence>
<feature type="domain" description="Glycoside hydrolase 35 catalytic" evidence="7">
    <location>
        <begin position="29"/>
        <end position="362"/>
    </location>
</feature>
<keyword evidence="11" id="KW-1185">Reference proteome</keyword>
<dbReference type="AlphaFoldDB" id="A0A9P0DFX6"/>
<accession>A0A9P0DFX6</accession>
<dbReference type="PRINTS" id="PR00742">
    <property type="entry name" value="GLHYDRLASE35"/>
</dbReference>
<dbReference type="Pfam" id="PF01301">
    <property type="entry name" value="Glyco_hydro_35"/>
    <property type="match status" value="1"/>
</dbReference>
<dbReference type="GO" id="GO:0005975">
    <property type="term" value="P:carbohydrate metabolic process"/>
    <property type="evidence" value="ECO:0007669"/>
    <property type="project" value="InterPro"/>
</dbReference>
<organism evidence="10 11">
    <name type="scientific">Phaedon cochleariae</name>
    <name type="common">Mustard beetle</name>
    <dbReference type="NCBI Taxonomy" id="80249"/>
    <lineage>
        <taxon>Eukaryota</taxon>
        <taxon>Metazoa</taxon>
        <taxon>Ecdysozoa</taxon>
        <taxon>Arthropoda</taxon>
        <taxon>Hexapoda</taxon>
        <taxon>Insecta</taxon>
        <taxon>Pterygota</taxon>
        <taxon>Neoptera</taxon>
        <taxon>Endopterygota</taxon>
        <taxon>Coleoptera</taxon>
        <taxon>Polyphaga</taxon>
        <taxon>Cucujiformia</taxon>
        <taxon>Chrysomeloidea</taxon>
        <taxon>Chrysomelidae</taxon>
        <taxon>Chrysomelinae</taxon>
        <taxon>Chrysomelini</taxon>
        <taxon>Phaedon</taxon>
    </lineage>
</organism>